<gene>
    <name evidence="1" type="ORF">BOVATA_022770</name>
</gene>
<dbReference type="EMBL" id="BDSA01000002">
    <property type="protein sequence ID" value="GBE60784.1"/>
    <property type="molecule type" value="Genomic_DNA"/>
</dbReference>
<comment type="caution">
    <text evidence="1">The sequence shown here is derived from an EMBL/GenBank/DDBJ whole genome shotgun (WGS) entry which is preliminary data.</text>
</comment>
<dbReference type="Proteomes" id="UP000236319">
    <property type="component" value="Unassembled WGS sequence"/>
</dbReference>
<sequence>MVVVDSAGRRDPGLRSKKQVARDSLCAVLCDDSSLQKSAALTLARASATEGASLEVLLSLVRGELPNCMPSFSISKSAFLPKARWLDGSGLFPSEDDVVGTNTLKECLQSPEAWERARVVALRALLVQRGGDPVSLEELLPHVVVGVKPESKKQVTYCRETAVALAVAFAEAIPDGDSFEFSVLQMALVNEDVKIPVLQTVIERAMGEPALLPRVLKLLRRMMDTENATPVFDLVGDAPRSPSLAVFAMVHFCSINAQCLVSAVPRALHVIDFHAADSGGLRLMCLLVCAVRLSDVKSVPIRRKYAKFLHSKLVGRAYGGYAEDIAEALKSRPNVIRVIVDAIVTTIFAVTRNSQPVYELVLIVSALLELLLTATSAAAERTPDMKLPTAALDVASLLKVRALVSHLTHCGISMENDHRLDPLLASISVAVSDDGIFAYANQFDFSAQFFIEEVDVWGDIVALCVDDYGLGLFNAVKARVQSAADVVWGFNSLQRLYVGVAITKDTELVTESPDLHGSVVHISEGWSLRDAMKVALATLTLNVSTHASALAYIAAVAARNNEEALFFVSALVDSTLFLLRNCAVLPWEVAFKMVEMNIVMLARLSRHRLALPIVFSAFRYLFGHQLMQQCRDEVSQFYRFDARWRCLLLCHSDIPASKVVDTPTPERLQAMTARDREVYMIVFRSLCKYRPEDALKYVNDLGALFAEYPVMAIDGCTRMCKNDVMDFGIAYRVYVASLLQSNLGNTAVVGAVGSFFCDYLKLVSMRIQGQVTDEDVEDLNLIMINLLQLAALDDLHGVTAIAALLKSPLWAKLQTLRNWHLNQECDCYSLLDRIKKRQLKCTFAKLDPRFFEFDFTAFIGADAGEETSDPASTHGQSLLISAVIDAESDATSRATLLSRRNEAVLGFNREIRRVTRELLKELGHSKPTISSFRFILESDEVDTRISVADRGIAACVLPMQGAESGIGNVRLLHLPTLFKLYGIIIAGRQFNRDVVCENAYDGILSGGSAMGGRVIAEMALLVNMPSDPRNAMLVTHMLLHLKEMGESINAAKSDSEHLSCDKTVVYAFALAYMHCQHCVVTEFPLVILELLRSALPKFNVYAELADMLCLVLGTVYRYTNLHFYITEVILSLFSDYLDATPNHGVRIGWVLGLCNLIEDVPRDSINVLEPLMSRILSLVVNDDLPQAQRSLLAVPLAQYWALKKCNDVGSAIANLLVETCATTPVDPCTMLLLAYCHYVGFEPHLVGKGCEVTGCDTCSGMCTGDNTEGVGGVDKGCCACDTRVPGWAGNDGATGFSSGRTLGSNHSLKQGCVHVFSGKTGCQNVDDKRGRCSGATAFFEGDTTLLSNSLKDGNAVGGDRVSDKLQETLMACIRANLSGDDVVKDLLIVATMLLNGFPYIAPTRNACFKRLLRNKNGWSVLYKDLSTALAAIAYQETVQVTMATAAKSSRYSRSRGSTTSAHQYPLATQMKSDESQWGDESAVLVAIMQLSVIKKFLASQAELDCYNEDGSIGNTLSEIRRKPHSFKLLSALTLCKPLKLTLWDIISFEDTECSCERELVLRIYCLHGQINRYLMEHLASASKYFGCFDRRLKVSFLNCVRLAFWSIDFNSLRLVLSYIADFDDLDVLLTIETLLESCVYLMKGSDGTGLNGEEFASKVLDQLLHPIIVQVVSRSKRHKAAVCLYYKAMPHINVDQRAELVTTVNSSDIALKSLLCGVCDAAEAPFTFNECFAHLVTQNVSVSNVVLYCYVNVHRHMEVMLHCIHVLNVNTNSEQITLVSLALMALVAERNVASYLLELAFDGAKIEANAKHELRHIATLDVYEFIRLKRQPNLFYYDTIDARTLAKSANIPATAPGTWKNCGLEATPLGCLLPMAKDRHVPNWLPKLGNLALDRRKQSLLPMDLPARKMISSVTEVDAEHLLVDNAVVIMSAYKAHLIERHPAHPGLRDIMAFLNTRLA</sequence>
<reference evidence="1 2" key="1">
    <citation type="journal article" date="2017" name="BMC Genomics">
        <title>Whole-genome assembly of Babesia ovata and comparative genomics between closely related pathogens.</title>
        <authorList>
            <person name="Yamagishi J."/>
            <person name="Asada M."/>
            <person name="Hakimi H."/>
            <person name="Tanaka T.Q."/>
            <person name="Sugimoto C."/>
            <person name="Kawazu S."/>
        </authorList>
    </citation>
    <scope>NUCLEOTIDE SEQUENCE [LARGE SCALE GENOMIC DNA]</scope>
    <source>
        <strain evidence="1 2">Miyake</strain>
    </source>
</reference>
<dbReference type="VEuPathDB" id="PiroplasmaDB:BOVATA_022770"/>
<name>A0A2H6KCT2_9APIC</name>
<dbReference type="RefSeq" id="XP_028867027.1">
    <property type="nucleotide sequence ID" value="XM_029011194.1"/>
</dbReference>
<keyword evidence="2" id="KW-1185">Reference proteome</keyword>
<dbReference type="GeneID" id="39874554"/>
<accession>A0A2H6KCT2</accession>
<evidence type="ECO:0000313" key="1">
    <source>
        <dbReference type="EMBL" id="GBE60784.1"/>
    </source>
</evidence>
<evidence type="ECO:0000313" key="2">
    <source>
        <dbReference type="Proteomes" id="UP000236319"/>
    </source>
</evidence>
<dbReference type="OrthoDB" id="364490at2759"/>
<dbReference type="SUPFAM" id="SSF48371">
    <property type="entry name" value="ARM repeat"/>
    <property type="match status" value="1"/>
</dbReference>
<organism evidence="1 2">
    <name type="scientific">Babesia ovata</name>
    <dbReference type="NCBI Taxonomy" id="189622"/>
    <lineage>
        <taxon>Eukaryota</taxon>
        <taxon>Sar</taxon>
        <taxon>Alveolata</taxon>
        <taxon>Apicomplexa</taxon>
        <taxon>Aconoidasida</taxon>
        <taxon>Piroplasmida</taxon>
        <taxon>Babesiidae</taxon>
        <taxon>Babesia</taxon>
    </lineage>
</organism>
<dbReference type="InterPro" id="IPR016024">
    <property type="entry name" value="ARM-type_fold"/>
</dbReference>
<protein>
    <submittedName>
        <fullName evidence="1">Methyl-accepting chemotaxis, putative</fullName>
    </submittedName>
</protein>
<proteinExistence type="predicted"/>